<keyword evidence="1" id="KW-0472">Membrane</keyword>
<reference evidence="2" key="2">
    <citation type="submission" date="2020-06" db="EMBL/GenBank/DDBJ databases">
        <title>Helianthus annuus Genome sequencing and assembly Release 2.</title>
        <authorList>
            <person name="Gouzy J."/>
            <person name="Langlade N."/>
            <person name="Munos S."/>
        </authorList>
    </citation>
    <scope>NUCLEOTIDE SEQUENCE</scope>
    <source>
        <tissue evidence="2">Leaves</tissue>
    </source>
</reference>
<dbReference type="AlphaFoldDB" id="A0A9K3NX58"/>
<sequence>MTVIIQSFSQPNNQKVTINNNYLPLMPILMITTFFSIAVSVETKLGCDLNSPCLRFGVESPFLAK</sequence>
<protein>
    <submittedName>
        <fullName evidence="2">Uncharacterized protein</fullName>
    </submittedName>
</protein>
<keyword evidence="1" id="KW-0812">Transmembrane</keyword>
<dbReference type="Gramene" id="mRNA:HanXRQr2_Chr03g0126911">
    <property type="protein sequence ID" value="mRNA:HanXRQr2_Chr03g0126911"/>
    <property type="gene ID" value="HanXRQr2_Chr03g0126911"/>
</dbReference>
<reference evidence="2" key="1">
    <citation type="journal article" date="2017" name="Nature">
        <title>The sunflower genome provides insights into oil metabolism, flowering and Asterid evolution.</title>
        <authorList>
            <person name="Badouin H."/>
            <person name="Gouzy J."/>
            <person name="Grassa C.J."/>
            <person name="Murat F."/>
            <person name="Staton S.E."/>
            <person name="Cottret L."/>
            <person name="Lelandais-Briere C."/>
            <person name="Owens G.L."/>
            <person name="Carrere S."/>
            <person name="Mayjonade B."/>
            <person name="Legrand L."/>
            <person name="Gill N."/>
            <person name="Kane N.C."/>
            <person name="Bowers J.E."/>
            <person name="Hubner S."/>
            <person name="Bellec A."/>
            <person name="Berard A."/>
            <person name="Berges H."/>
            <person name="Blanchet N."/>
            <person name="Boniface M.C."/>
            <person name="Brunel D."/>
            <person name="Catrice O."/>
            <person name="Chaidir N."/>
            <person name="Claudel C."/>
            <person name="Donnadieu C."/>
            <person name="Faraut T."/>
            <person name="Fievet G."/>
            <person name="Helmstetter N."/>
            <person name="King M."/>
            <person name="Knapp S.J."/>
            <person name="Lai Z."/>
            <person name="Le Paslier M.C."/>
            <person name="Lippi Y."/>
            <person name="Lorenzon L."/>
            <person name="Mandel J.R."/>
            <person name="Marage G."/>
            <person name="Marchand G."/>
            <person name="Marquand E."/>
            <person name="Bret-Mestries E."/>
            <person name="Morien E."/>
            <person name="Nambeesan S."/>
            <person name="Nguyen T."/>
            <person name="Pegot-Espagnet P."/>
            <person name="Pouilly N."/>
            <person name="Raftis F."/>
            <person name="Sallet E."/>
            <person name="Schiex T."/>
            <person name="Thomas J."/>
            <person name="Vandecasteele C."/>
            <person name="Vares D."/>
            <person name="Vear F."/>
            <person name="Vautrin S."/>
            <person name="Crespi M."/>
            <person name="Mangin B."/>
            <person name="Burke J.M."/>
            <person name="Salse J."/>
            <person name="Munos S."/>
            <person name="Vincourt P."/>
            <person name="Rieseberg L.H."/>
            <person name="Langlade N.B."/>
        </authorList>
    </citation>
    <scope>NUCLEOTIDE SEQUENCE</scope>
    <source>
        <tissue evidence="2">Leaves</tissue>
    </source>
</reference>
<evidence type="ECO:0000313" key="3">
    <source>
        <dbReference type="Proteomes" id="UP000215914"/>
    </source>
</evidence>
<evidence type="ECO:0000256" key="1">
    <source>
        <dbReference type="SAM" id="Phobius"/>
    </source>
</evidence>
<keyword evidence="3" id="KW-1185">Reference proteome</keyword>
<feature type="transmembrane region" description="Helical" evidence="1">
    <location>
        <begin position="22"/>
        <end position="41"/>
    </location>
</feature>
<name>A0A9K3NX58_HELAN</name>
<comment type="caution">
    <text evidence="2">The sequence shown here is derived from an EMBL/GenBank/DDBJ whole genome shotgun (WGS) entry which is preliminary data.</text>
</comment>
<proteinExistence type="predicted"/>
<dbReference type="Proteomes" id="UP000215914">
    <property type="component" value="Unassembled WGS sequence"/>
</dbReference>
<dbReference type="EMBL" id="MNCJ02000318">
    <property type="protein sequence ID" value="KAF5815779.1"/>
    <property type="molecule type" value="Genomic_DNA"/>
</dbReference>
<evidence type="ECO:0000313" key="2">
    <source>
        <dbReference type="EMBL" id="KAF5815779.1"/>
    </source>
</evidence>
<accession>A0A9K3NX58</accession>
<gene>
    <name evidence="2" type="ORF">HanXRQr2_Chr03g0126911</name>
</gene>
<keyword evidence="1" id="KW-1133">Transmembrane helix</keyword>
<organism evidence="2 3">
    <name type="scientific">Helianthus annuus</name>
    <name type="common">Common sunflower</name>
    <dbReference type="NCBI Taxonomy" id="4232"/>
    <lineage>
        <taxon>Eukaryota</taxon>
        <taxon>Viridiplantae</taxon>
        <taxon>Streptophyta</taxon>
        <taxon>Embryophyta</taxon>
        <taxon>Tracheophyta</taxon>
        <taxon>Spermatophyta</taxon>
        <taxon>Magnoliopsida</taxon>
        <taxon>eudicotyledons</taxon>
        <taxon>Gunneridae</taxon>
        <taxon>Pentapetalae</taxon>
        <taxon>asterids</taxon>
        <taxon>campanulids</taxon>
        <taxon>Asterales</taxon>
        <taxon>Asteraceae</taxon>
        <taxon>Asteroideae</taxon>
        <taxon>Heliantheae alliance</taxon>
        <taxon>Heliantheae</taxon>
        <taxon>Helianthus</taxon>
    </lineage>
</organism>